<sequence>MGTPWSSLVSSQIKYSNISQWMFGFGHSYEFPLRQYCGILRPVGSKGK</sequence>
<name>A0A383DLS9_9ZZZZ</name>
<dbReference type="EMBL" id="UINC01218415">
    <property type="protein sequence ID" value="SVE45421.1"/>
    <property type="molecule type" value="Genomic_DNA"/>
</dbReference>
<protein>
    <submittedName>
        <fullName evidence="1">Uncharacterized protein</fullName>
    </submittedName>
</protein>
<gene>
    <name evidence="1" type="ORF">METZ01_LOCUS498275</name>
</gene>
<proteinExistence type="predicted"/>
<organism evidence="1">
    <name type="scientific">marine metagenome</name>
    <dbReference type="NCBI Taxonomy" id="408172"/>
    <lineage>
        <taxon>unclassified sequences</taxon>
        <taxon>metagenomes</taxon>
        <taxon>ecological metagenomes</taxon>
    </lineage>
</organism>
<dbReference type="AlphaFoldDB" id="A0A383DLS9"/>
<evidence type="ECO:0000313" key="1">
    <source>
        <dbReference type="EMBL" id="SVE45421.1"/>
    </source>
</evidence>
<reference evidence="1" key="1">
    <citation type="submission" date="2018-05" db="EMBL/GenBank/DDBJ databases">
        <authorList>
            <person name="Lanie J.A."/>
            <person name="Ng W.-L."/>
            <person name="Kazmierczak K.M."/>
            <person name="Andrzejewski T.M."/>
            <person name="Davidsen T.M."/>
            <person name="Wayne K.J."/>
            <person name="Tettelin H."/>
            <person name="Glass J.I."/>
            <person name="Rusch D."/>
            <person name="Podicherti R."/>
            <person name="Tsui H.-C.T."/>
            <person name="Winkler M.E."/>
        </authorList>
    </citation>
    <scope>NUCLEOTIDE SEQUENCE</scope>
</reference>
<accession>A0A383DLS9</accession>